<feature type="transmembrane region" description="Helical" evidence="1">
    <location>
        <begin position="115"/>
        <end position="134"/>
    </location>
</feature>
<organism evidence="2 3">
    <name type="scientific">Sphingomonas psychrolutea</name>
    <dbReference type="NCBI Taxonomy" id="1259676"/>
    <lineage>
        <taxon>Bacteria</taxon>
        <taxon>Pseudomonadati</taxon>
        <taxon>Pseudomonadota</taxon>
        <taxon>Alphaproteobacteria</taxon>
        <taxon>Sphingomonadales</taxon>
        <taxon>Sphingomonadaceae</taxon>
        <taxon>Sphingomonas</taxon>
    </lineage>
</organism>
<reference evidence="3" key="1">
    <citation type="journal article" date="2019" name="Int. J. Syst. Evol. Microbiol.">
        <title>The Global Catalogue of Microorganisms (GCM) 10K type strain sequencing project: providing services to taxonomists for standard genome sequencing and annotation.</title>
        <authorList>
            <consortium name="The Broad Institute Genomics Platform"/>
            <consortium name="The Broad Institute Genome Sequencing Center for Infectious Disease"/>
            <person name="Wu L."/>
            <person name="Ma J."/>
        </authorList>
    </citation>
    <scope>NUCLEOTIDE SEQUENCE [LARGE SCALE GENOMIC DNA]</scope>
    <source>
        <strain evidence="3">CGMCC 1.10106</strain>
    </source>
</reference>
<evidence type="ECO:0008006" key="4">
    <source>
        <dbReference type="Google" id="ProtNLM"/>
    </source>
</evidence>
<feature type="transmembrane region" description="Helical" evidence="1">
    <location>
        <begin position="9"/>
        <end position="31"/>
    </location>
</feature>
<evidence type="ECO:0000313" key="3">
    <source>
        <dbReference type="Proteomes" id="UP000618591"/>
    </source>
</evidence>
<proteinExistence type="predicted"/>
<evidence type="ECO:0000256" key="1">
    <source>
        <dbReference type="SAM" id="Phobius"/>
    </source>
</evidence>
<sequence length="144" mass="16062">MAGRLKPPIWFWLVTIVILAWGAMGIFAFYADRTMDAAAVARMSDYDRNFRVNQPAWEIWAYAVAVWTGFIGAIALLVRSRHAHPVFVVSLVAVVALFGWIFVATDMIAVKGPLVATGFPIFIAVAAVAQIWFADYARKREWIG</sequence>
<keyword evidence="3" id="KW-1185">Reference proteome</keyword>
<accession>A0ABQ1H6G8</accession>
<keyword evidence="1" id="KW-0472">Membrane</keyword>
<keyword evidence="1" id="KW-0812">Transmembrane</keyword>
<keyword evidence="1" id="KW-1133">Transmembrane helix</keyword>
<protein>
    <recommendedName>
        <fullName evidence="4">Sugar transporter</fullName>
    </recommendedName>
</protein>
<dbReference type="EMBL" id="BMDW01000026">
    <property type="protein sequence ID" value="GGA59453.1"/>
    <property type="molecule type" value="Genomic_DNA"/>
</dbReference>
<evidence type="ECO:0000313" key="2">
    <source>
        <dbReference type="EMBL" id="GGA59453.1"/>
    </source>
</evidence>
<name>A0ABQ1H6G8_9SPHN</name>
<gene>
    <name evidence="2" type="ORF">GCM10011395_32170</name>
</gene>
<dbReference type="Proteomes" id="UP000618591">
    <property type="component" value="Unassembled WGS sequence"/>
</dbReference>
<feature type="transmembrane region" description="Helical" evidence="1">
    <location>
        <begin position="85"/>
        <end position="103"/>
    </location>
</feature>
<feature type="transmembrane region" description="Helical" evidence="1">
    <location>
        <begin position="59"/>
        <end position="78"/>
    </location>
</feature>
<comment type="caution">
    <text evidence="2">The sequence shown here is derived from an EMBL/GenBank/DDBJ whole genome shotgun (WGS) entry which is preliminary data.</text>
</comment>